<dbReference type="Pfam" id="PF00903">
    <property type="entry name" value="Glyoxalase"/>
    <property type="match status" value="1"/>
</dbReference>
<feature type="domain" description="VOC" evidence="1">
    <location>
        <begin position="9"/>
        <end position="151"/>
    </location>
</feature>
<proteinExistence type="predicted"/>
<accession>A0ABW3CTA2</accession>
<reference evidence="3" key="1">
    <citation type="journal article" date="2019" name="Int. J. Syst. Evol. Microbiol.">
        <title>The Global Catalogue of Microorganisms (GCM) 10K type strain sequencing project: providing services to taxonomists for standard genome sequencing and annotation.</title>
        <authorList>
            <consortium name="The Broad Institute Genomics Platform"/>
            <consortium name="The Broad Institute Genome Sequencing Center for Infectious Disease"/>
            <person name="Wu L."/>
            <person name="Ma J."/>
        </authorList>
    </citation>
    <scope>NUCLEOTIDE SEQUENCE [LARGE SCALE GENOMIC DNA]</scope>
    <source>
        <strain evidence="3">JCM 31696</strain>
    </source>
</reference>
<comment type="caution">
    <text evidence="2">The sequence shown here is derived from an EMBL/GenBank/DDBJ whole genome shotgun (WGS) entry which is preliminary data.</text>
</comment>
<dbReference type="EMBL" id="JBHTIR010004278">
    <property type="protein sequence ID" value="MFD0856848.1"/>
    <property type="molecule type" value="Genomic_DNA"/>
</dbReference>
<name>A0ABW3CTA2_9ACTN</name>
<dbReference type="Proteomes" id="UP001597083">
    <property type="component" value="Unassembled WGS sequence"/>
</dbReference>
<organism evidence="2 3">
    <name type="scientific">Actinomadura adrarensis</name>
    <dbReference type="NCBI Taxonomy" id="1819600"/>
    <lineage>
        <taxon>Bacteria</taxon>
        <taxon>Bacillati</taxon>
        <taxon>Actinomycetota</taxon>
        <taxon>Actinomycetes</taxon>
        <taxon>Streptosporangiales</taxon>
        <taxon>Thermomonosporaceae</taxon>
        <taxon>Actinomadura</taxon>
    </lineage>
</organism>
<gene>
    <name evidence="2" type="ORF">ACFQ07_31740</name>
</gene>
<dbReference type="InterPro" id="IPR037523">
    <property type="entry name" value="VOC_core"/>
</dbReference>
<dbReference type="InterPro" id="IPR004360">
    <property type="entry name" value="Glyas_Fos-R_dOase_dom"/>
</dbReference>
<dbReference type="CDD" id="cd06587">
    <property type="entry name" value="VOC"/>
    <property type="match status" value="1"/>
</dbReference>
<evidence type="ECO:0000259" key="1">
    <source>
        <dbReference type="PROSITE" id="PS51819"/>
    </source>
</evidence>
<dbReference type="PROSITE" id="PS51819">
    <property type="entry name" value="VOC"/>
    <property type="match status" value="1"/>
</dbReference>
<sequence length="155" mass="17653">MADLTIVPRHHHLAIQAGDLESSVAWYRDFFGAEEKWTLEEFSELTASRLPGIRRLVEVLVGDVRFHLFDRDGCGAESPPTQARQFQHLCMAVESPGELREMRRRWIELRASGRYRFALPDGPTDIVTDADGAQSFYAHDVNGLEFEFTYVPGAR</sequence>
<dbReference type="InterPro" id="IPR029068">
    <property type="entry name" value="Glyas_Bleomycin-R_OHBP_Dase"/>
</dbReference>
<evidence type="ECO:0000313" key="2">
    <source>
        <dbReference type="EMBL" id="MFD0856848.1"/>
    </source>
</evidence>
<dbReference type="SUPFAM" id="SSF54593">
    <property type="entry name" value="Glyoxalase/Bleomycin resistance protein/Dihydroxybiphenyl dioxygenase"/>
    <property type="match status" value="1"/>
</dbReference>
<dbReference type="Gene3D" id="3.10.180.10">
    <property type="entry name" value="2,3-Dihydroxybiphenyl 1,2-Dioxygenase, domain 1"/>
    <property type="match status" value="1"/>
</dbReference>
<evidence type="ECO:0000313" key="3">
    <source>
        <dbReference type="Proteomes" id="UP001597083"/>
    </source>
</evidence>
<protein>
    <submittedName>
        <fullName evidence="2">VOC family protein</fullName>
    </submittedName>
</protein>
<keyword evidence="3" id="KW-1185">Reference proteome</keyword>